<gene>
    <name evidence="4" type="ORF">ACFQMJ_02865</name>
</gene>
<evidence type="ECO:0000256" key="2">
    <source>
        <dbReference type="SAM" id="MobiDB-lite"/>
    </source>
</evidence>
<keyword evidence="1 3" id="KW-0732">Signal</keyword>
<feature type="chain" id="PRO_5047226142" evidence="3">
    <location>
        <begin position="30"/>
        <end position="525"/>
    </location>
</feature>
<dbReference type="PROSITE" id="PS51257">
    <property type="entry name" value="PROKAR_LIPOPROTEIN"/>
    <property type="match status" value="1"/>
</dbReference>
<organism evidence="4 5">
    <name type="scientific">Cohnella cellulosilytica</name>
    <dbReference type="NCBI Taxonomy" id="986710"/>
    <lineage>
        <taxon>Bacteria</taxon>
        <taxon>Bacillati</taxon>
        <taxon>Bacillota</taxon>
        <taxon>Bacilli</taxon>
        <taxon>Bacillales</taxon>
        <taxon>Paenibacillaceae</taxon>
        <taxon>Cohnella</taxon>
    </lineage>
</organism>
<feature type="compositionally biased region" description="Polar residues" evidence="2">
    <location>
        <begin position="28"/>
        <end position="38"/>
    </location>
</feature>
<dbReference type="InterPro" id="IPR050490">
    <property type="entry name" value="Bact_solute-bd_prot1"/>
</dbReference>
<dbReference type="SUPFAM" id="SSF53850">
    <property type="entry name" value="Periplasmic binding protein-like II"/>
    <property type="match status" value="1"/>
</dbReference>
<feature type="region of interest" description="Disordered" evidence="2">
    <location>
        <begin position="28"/>
        <end position="52"/>
    </location>
</feature>
<reference evidence="5" key="1">
    <citation type="journal article" date="2019" name="Int. J. Syst. Evol. Microbiol.">
        <title>The Global Catalogue of Microorganisms (GCM) 10K type strain sequencing project: providing services to taxonomists for standard genome sequencing and annotation.</title>
        <authorList>
            <consortium name="The Broad Institute Genomics Platform"/>
            <consortium name="The Broad Institute Genome Sequencing Center for Infectious Disease"/>
            <person name="Wu L."/>
            <person name="Ma J."/>
        </authorList>
    </citation>
    <scope>NUCLEOTIDE SEQUENCE [LARGE SCALE GENOMIC DNA]</scope>
    <source>
        <strain evidence="5">KCTC 12907</strain>
    </source>
</reference>
<dbReference type="PANTHER" id="PTHR43649:SF33">
    <property type="entry name" value="POLYGALACTURONAN_RHAMNOGALACTURONAN-BINDING PROTEIN YTCQ"/>
    <property type="match status" value="1"/>
</dbReference>
<keyword evidence="5" id="KW-1185">Reference proteome</keyword>
<protein>
    <submittedName>
        <fullName evidence="4">ABC transporter substrate-binding protein</fullName>
    </submittedName>
</protein>
<dbReference type="PANTHER" id="PTHR43649">
    <property type="entry name" value="ARABINOSE-BINDING PROTEIN-RELATED"/>
    <property type="match status" value="1"/>
</dbReference>
<proteinExistence type="predicted"/>
<comment type="caution">
    <text evidence="4">The sequence shown here is derived from an EMBL/GenBank/DDBJ whole genome shotgun (WGS) entry which is preliminary data.</text>
</comment>
<evidence type="ECO:0000256" key="1">
    <source>
        <dbReference type="ARBA" id="ARBA00022729"/>
    </source>
</evidence>
<dbReference type="Gene3D" id="3.40.190.10">
    <property type="entry name" value="Periplasmic binding protein-like II"/>
    <property type="match status" value="2"/>
</dbReference>
<dbReference type="RefSeq" id="WP_378051214.1">
    <property type="nucleotide sequence ID" value="NZ_JBHMDN010000033.1"/>
</dbReference>
<evidence type="ECO:0000256" key="3">
    <source>
        <dbReference type="SAM" id="SignalP"/>
    </source>
</evidence>
<evidence type="ECO:0000313" key="4">
    <source>
        <dbReference type="EMBL" id="MFC7147466.1"/>
    </source>
</evidence>
<dbReference type="EMBL" id="JBHTAI010000002">
    <property type="protein sequence ID" value="MFC7147466.1"/>
    <property type="molecule type" value="Genomic_DNA"/>
</dbReference>
<name>A0ABW2F503_9BACL</name>
<feature type="signal peptide" evidence="3">
    <location>
        <begin position="1"/>
        <end position="29"/>
    </location>
</feature>
<accession>A0ABW2F503</accession>
<dbReference type="Proteomes" id="UP001596378">
    <property type="component" value="Unassembled WGS sequence"/>
</dbReference>
<evidence type="ECO:0000313" key="5">
    <source>
        <dbReference type="Proteomes" id="UP001596378"/>
    </source>
</evidence>
<sequence length="525" mass="57839">MKIGKTGLAAALASLVLLSACGGGNSANAPSGTAQGSASADKGAGQSTGDKPAPVEFTVMTNFFSQQPMADDNPVKAAVEEATNSRMDIQWVSSNNYTDKLNVTLVSGDIPDLIYINDPFSTVFRSMTSQGAFWDLGPYIGEYPNLSSGISETAWELTKMADGKNYAVPRPRPSEADTFFIVRKDWLDRVGLQAPTTTDELYAVMKAFVERDPDGNGKPDTEGFAAYIEPTRVDLPYGSLSYIEHSFTGVNGSWKWDGEKMIHTSLLPEVRESLVYITKAYAEKLIPADFASLKPTQLRDMFRAGRLGLMTEKAGTQRDYMEELKKIDPNVKDTDFYPVTNLNGYNPKGPGYNGVMAIPKSVPEEKMKRILQVMDTWMNPEVFKLNTYGLEGIHHKLENGEPVVDTEKMLADSVADLNQILYVADPYASSTKPFFSPESNELYAQVQDERAKTSVADISIGLYSETAQKALPEIEKKIIDLKTKVILGLQPIEAWDDLAAKLRDDPDMIKMSGEMTEAYKRRAGL</sequence>